<dbReference type="EMBL" id="GL377640">
    <property type="protein sequence ID" value="EFJ12279.1"/>
    <property type="molecule type" value="Genomic_DNA"/>
</dbReference>
<protein>
    <submittedName>
        <fullName evidence="2">Uncharacterized protein</fullName>
    </submittedName>
</protein>
<sequence>MKRKDVQELSKNPKRAKRDELQRKREEIYRELLEINRELLKEPVDQDTIQPFAEAFKTKYRRCGVDNVGLLHFELEAVSKDWCNGHARVAPVVTLVQSSGWGKSRTVCELANRGVFVVYCSFASASGSAYPPRSAIADFFYDSAVTLLSSGPLLVSQSRFMLFCMDYFESCIDTAVEMKMEPEAFLQEVMLGDTFWSIVKEKIRNRKGVREKLSSILEPGLLKSFNVWGEWEQKATLGRDTRIMKKLQGLQNPESGILKVLFVMDEARWFAQSQDPTAFEAFIPARRAARVLPNTGGACLLFMDTNGRRTNFAPPSEAHPSDRVYGLGVSVPHPLYCMFVAHSPPQTSSLTVAELKEPGRLFAYGRPLWRALYEKLDADRVLTMAVDKLLGGTGKRAKLQEGEVSTAAKLAVLSSRVCLDINPQATIISRMVASHLLSVVSISDDRHRVWTDWMFEPTVAAAAALVLRTKPMPTTSGWKICLQELEQSLLRGWIDIGYKGELVAQLLLLLAVDRLEKHVFDCFTLEELCGSLCRKTLSSQLLNKWWIFKAKFLCLQFRKVDIPIGGLPAEHLFELGKAGTGIILNEGTLGTDLVLVGFRGNIFKVSTMVLILIQVKLRKSLGDINVLAAKCSTEFSGIAPGFPYVTLILNVAAEVENGKRTTVLSGSDVKKRILDMTPKSRSMATALKNVFPECQEVALWEEKHGALEGEDKPCTAATRAWTQYFSGNSDLQKVIVVEGLKAFSDAKEVECIVKHSLSSTKGMRRLEQQSQKSLAERMFSHLGKTKLPLQKSNKEAQKEAKKGTLTCENVRMV</sequence>
<dbReference type="Gramene" id="EFJ12279">
    <property type="protein sequence ID" value="EFJ12279"/>
    <property type="gene ID" value="SELMODRAFT_425584"/>
</dbReference>
<evidence type="ECO:0000313" key="2">
    <source>
        <dbReference type="EMBL" id="EFJ12279.1"/>
    </source>
</evidence>
<evidence type="ECO:0000256" key="1">
    <source>
        <dbReference type="SAM" id="MobiDB-lite"/>
    </source>
</evidence>
<dbReference type="KEGG" id="smo:SELMODRAFT_425584"/>
<feature type="region of interest" description="Disordered" evidence="1">
    <location>
        <begin position="1"/>
        <end position="20"/>
    </location>
</feature>
<evidence type="ECO:0000313" key="3">
    <source>
        <dbReference type="Proteomes" id="UP000001514"/>
    </source>
</evidence>
<dbReference type="eggNOG" id="ENOG502S6K1">
    <property type="taxonomic scope" value="Eukaryota"/>
</dbReference>
<organism evidence="3">
    <name type="scientific">Selaginella moellendorffii</name>
    <name type="common">Spikemoss</name>
    <dbReference type="NCBI Taxonomy" id="88036"/>
    <lineage>
        <taxon>Eukaryota</taxon>
        <taxon>Viridiplantae</taxon>
        <taxon>Streptophyta</taxon>
        <taxon>Embryophyta</taxon>
        <taxon>Tracheophyta</taxon>
        <taxon>Lycopodiopsida</taxon>
        <taxon>Selaginellales</taxon>
        <taxon>Selaginellaceae</taxon>
        <taxon>Selaginella</taxon>
    </lineage>
</organism>
<accession>D8STK8</accession>
<dbReference type="Proteomes" id="UP000001514">
    <property type="component" value="Unassembled WGS sequence"/>
</dbReference>
<dbReference type="PANTHER" id="PTHR33266:SF1">
    <property type="entry name" value="F-BOX DOMAIN-CONTAINING PROTEIN"/>
    <property type="match status" value="1"/>
</dbReference>
<gene>
    <name evidence="2" type="ORF">SELMODRAFT_425584</name>
</gene>
<proteinExistence type="predicted"/>
<dbReference type="AlphaFoldDB" id="D8STK8"/>
<dbReference type="InParanoid" id="D8STK8"/>
<name>D8STK8_SELML</name>
<dbReference type="PANTHER" id="PTHR33266">
    <property type="entry name" value="CHROMOSOME 15, WHOLE GENOME SHOTGUN SEQUENCE"/>
    <property type="match status" value="1"/>
</dbReference>
<reference evidence="2 3" key="1">
    <citation type="journal article" date="2011" name="Science">
        <title>The Selaginella genome identifies genetic changes associated with the evolution of vascular plants.</title>
        <authorList>
            <person name="Banks J.A."/>
            <person name="Nishiyama T."/>
            <person name="Hasebe M."/>
            <person name="Bowman J.L."/>
            <person name="Gribskov M."/>
            <person name="dePamphilis C."/>
            <person name="Albert V.A."/>
            <person name="Aono N."/>
            <person name="Aoyama T."/>
            <person name="Ambrose B.A."/>
            <person name="Ashton N.W."/>
            <person name="Axtell M.J."/>
            <person name="Barker E."/>
            <person name="Barker M.S."/>
            <person name="Bennetzen J.L."/>
            <person name="Bonawitz N.D."/>
            <person name="Chapple C."/>
            <person name="Cheng C."/>
            <person name="Correa L.G."/>
            <person name="Dacre M."/>
            <person name="DeBarry J."/>
            <person name="Dreyer I."/>
            <person name="Elias M."/>
            <person name="Engstrom E.M."/>
            <person name="Estelle M."/>
            <person name="Feng L."/>
            <person name="Finet C."/>
            <person name="Floyd S.K."/>
            <person name="Frommer W.B."/>
            <person name="Fujita T."/>
            <person name="Gramzow L."/>
            <person name="Gutensohn M."/>
            <person name="Harholt J."/>
            <person name="Hattori M."/>
            <person name="Heyl A."/>
            <person name="Hirai T."/>
            <person name="Hiwatashi Y."/>
            <person name="Ishikawa M."/>
            <person name="Iwata M."/>
            <person name="Karol K.G."/>
            <person name="Koehler B."/>
            <person name="Kolukisaoglu U."/>
            <person name="Kubo M."/>
            <person name="Kurata T."/>
            <person name="Lalonde S."/>
            <person name="Li K."/>
            <person name="Li Y."/>
            <person name="Litt A."/>
            <person name="Lyons E."/>
            <person name="Manning G."/>
            <person name="Maruyama T."/>
            <person name="Michael T.P."/>
            <person name="Mikami K."/>
            <person name="Miyazaki S."/>
            <person name="Morinaga S."/>
            <person name="Murata T."/>
            <person name="Mueller-Roeber B."/>
            <person name="Nelson D.R."/>
            <person name="Obara M."/>
            <person name="Oguri Y."/>
            <person name="Olmstead R.G."/>
            <person name="Onodera N."/>
            <person name="Petersen B.L."/>
            <person name="Pils B."/>
            <person name="Prigge M."/>
            <person name="Rensing S.A."/>
            <person name="Riano-Pachon D.M."/>
            <person name="Roberts A.W."/>
            <person name="Sato Y."/>
            <person name="Scheller H.V."/>
            <person name="Schulz B."/>
            <person name="Schulz C."/>
            <person name="Shakirov E.V."/>
            <person name="Shibagaki N."/>
            <person name="Shinohara N."/>
            <person name="Shippen D.E."/>
            <person name="Soerensen I."/>
            <person name="Sotooka R."/>
            <person name="Sugimoto N."/>
            <person name="Sugita M."/>
            <person name="Sumikawa N."/>
            <person name="Tanurdzic M."/>
            <person name="Theissen G."/>
            <person name="Ulvskov P."/>
            <person name="Wakazuki S."/>
            <person name="Weng J.K."/>
            <person name="Willats W.W."/>
            <person name="Wipf D."/>
            <person name="Wolf P.G."/>
            <person name="Yang L."/>
            <person name="Zimmer A.D."/>
            <person name="Zhu Q."/>
            <person name="Mitros T."/>
            <person name="Hellsten U."/>
            <person name="Loque D."/>
            <person name="Otillar R."/>
            <person name="Salamov A."/>
            <person name="Schmutz J."/>
            <person name="Shapiro H."/>
            <person name="Lindquist E."/>
            <person name="Lucas S."/>
            <person name="Rokhsar D."/>
            <person name="Grigoriev I.V."/>
        </authorList>
    </citation>
    <scope>NUCLEOTIDE SEQUENCE [LARGE SCALE GENOMIC DNA]</scope>
</reference>
<dbReference type="HOGENOM" id="CLU_009733_0_0_1"/>
<keyword evidence="3" id="KW-1185">Reference proteome</keyword>